<proteinExistence type="predicted"/>
<feature type="compositionally biased region" description="Basic and acidic residues" evidence="1">
    <location>
        <begin position="1"/>
        <end position="11"/>
    </location>
</feature>
<feature type="transmembrane region" description="Helical" evidence="2">
    <location>
        <begin position="233"/>
        <end position="251"/>
    </location>
</feature>
<dbReference type="EMBL" id="FO082048">
    <property type="protein sequence ID" value="CCE85073.1"/>
    <property type="molecule type" value="Genomic_DNA"/>
</dbReference>
<feature type="transmembrane region" description="Helical" evidence="2">
    <location>
        <begin position="202"/>
        <end position="221"/>
    </location>
</feature>
<protein>
    <submittedName>
        <fullName evidence="3">Piso0_004644 protein</fullName>
    </submittedName>
</protein>
<dbReference type="GO" id="GO:0006998">
    <property type="term" value="P:nuclear envelope organization"/>
    <property type="evidence" value="ECO:0007669"/>
    <property type="project" value="TreeGrafter"/>
</dbReference>
<dbReference type="HOGENOM" id="CLU_030111_0_0_1"/>
<accession>G8Y9C8</accession>
<feature type="compositionally biased region" description="Low complexity" evidence="1">
    <location>
        <begin position="52"/>
        <end position="74"/>
    </location>
</feature>
<evidence type="ECO:0000313" key="5">
    <source>
        <dbReference type="Proteomes" id="UP000005222"/>
    </source>
</evidence>
<feature type="compositionally biased region" description="Polar residues" evidence="1">
    <location>
        <begin position="15"/>
        <end position="32"/>
    </location>
</feature>
<evidence type="ECO:0000313" key="3">
    <source>
        <dbReference type="EMBL" id="CCE84042.1"/>
    </source>
</evidence>
<keyword evidence="2" id="KW-0472">Membrane</keyword>
<dbReference type="EMBL" id="FO082049">
    <property type="protein sequence ID" value="CCE84042.1"/>
    <property type="molecule type" value="Genomic_DNA"/>
</dbReference>
<feature type="compositionally biased region" description="Polar residues" evidence="1">
    <location>
        <begin position="413"/>
        <end position="441"/>
    </location>
</feature>
<name>G8Y9C8_PICSO</name>
<evidence type="ECO:0000256" key="2">
    <source>
        <dbReference type="SAM" id="Phobius"/>
    </source>
</evidence>
<feature type="compositionally biased region" description="Basic and acidic residues" evidence="1">
    <location>
        <begin position="102"/>
        <end position="116"/>
    </location>
</feature>
<gene>
    <name evidence="3" type="primary">Piso0_004644</name>
    <name evidence="3" type="ORF">GNLVRS01_PISO0K21416g</name>
    <name evidence="4" type="ORF">GNLVRS01_PISO0L21417g</name>
</gene>
<dbReference type="Pfam" id="PF03907">
    <property type="entry name" value="Spo7"/>
    <property type="match status" value="1"/>
</dbReference>
<feature type="compositionally biased region" description="Basic residues" evidence="1">
    <location>
        <begin position="403"/>
        <end position="412"/>
    </location>
</feature>
<feature type="compositionally biased region" description="Polar residues" evidence="1">
    <location>
        <begin position="88"/>
        <end position="100"/>
    </location>
</feature>
<evidence type="ECO:0000256" key="1">
    <source>
        <dbReference type="SAM" id="MobiDB-lite"/>
    </source>
</evidence>
<reference evidence="3" key="1">
    <citation type="submission" date="2011-10" db="EMBL/GenBank/DDBJ databases">
        <authorList>
            <person name="Genoscope - CEA"/>
        </authorList>
    </citation>
    <scope>NUCLEOTIDE SEQUENCE</scope>
</reference>
<dbReference type="FunCoup" id="G8Y9C8">
    <property type="interactions" value="56"/>
</dbReference>
<dbReference type="eggNOG" id="ENOG502QTI4">
    <property type="taxonomic scope" value="Eukaryota"/>
</dbReference>
<dbReference type="Proteomes" id="UP000005222">
    <property type="component" value="Chromosome K"/>
</dbReference>
<keyword evidence="5" id="KW-1185">Reference proteome</keyword>
<keyword evidence="2" id="KW-1133">Transmembrane helix</keyword>
<reference evidence="5" key="2">
    <citation type="journal article" date="2012" name="G3 (Bethesda)">
        <title>Pichia sorbitophila, an interspecies yeast hybrid reveals early steps of genome resolution following polyploidization.</title>
        <authorList>
            <person name="Leh Louis V."/>
            <person name="Despons L."/>
            <person name="Friedrich A."/>
            <person name="Martin T."/>
            <person name="Durrens P."/>
            <person name="Casaregola S."/>
            <person name="Neuveglise C."/>
            <person name="Fairhead C."/>
            <person name="Marck C."/>
            <person name="Cruz J.A."/>
            <person name="Straub M.L."/>
            <person name="Kugler V."/>
            <person name="Sacerdot C."/>
            <person name="Uzunov Z."/>
            <person name="Thierry A."/>
            <person name="Weiss S."/>
            <person name="Bleykasten C."/>
            <person name="De Montigny J."/>
            <person name="Jacques N."/>
            <person name="Jung P."/>
            <person name="Lemaire M."/>
            <person name="Mallet S."/>
            <person name="Morel G."/>
            <person name="Richard G.F."/>
            <person name="Sarkar A."/>
            <person name="Savel G."/>
            <person name="Schacherer J."/>
            <person name="Seret M.L."/>
            <person name="Talla E."/>
            <person name="Samson G."/>
            <person name="Jubin C."/>
            <person name="Poulain J."/>
            <person name="Vacherie B."/>
            <person name="Barbe V."/>
            <person name="Pelletier E."/>
            <person name="Sherman D.J."/>
            <person name="Westhof E."/>
            <person name="Weissenbach J."/>
            <person name="Baret P.V."/>
            <person name="Wincker P."/>
            <person name="Gaillardin C."/>
            <person name="Dujon B."/>
            <person name="Souciet J.L."/>
        </authorList>
    </citation>
    <scope>NUCLEOTIDE SEQUENCE [LARGE SCALE GENOMIC DNA]</scope>
    <source>
        <strain evidence="5">ATCC MYA-4447 / BCRC 22081 / CBS 7064 / NBRC 10061 / NRRL Y-12695</strain>
    </source>
</reference>
<dbReference type="GO" id="GO:0019888">
    <property type="term" value="F:protein phosphatase regulator activity"/>
    <property type="evidence" value="ECO:0007669"/>
    <property type="project" value="InterPro"/>
</dbReference>
<dbReference type="PANTHER" id="PTHR28249:SF1">
    <property type="entry name" value="SPORULATION-SPECIFIC PROTEIN SPO7"/>
    <property type="match status" value="1"/>
</dbReference>
<feature type="region of interest" description="Disordered" evidence="1">
    <location>
        <begin position="1"/>
        <end position="167"/>
    </location>
</feature>
<dbReference type="GO" id="GO:0004721">
    <property type="term" value="F:phosphoprotein phosphatase activity"/>
    <property type="evidence" value="ECO:0007669"/>
    <property type="project" value="TreeGrafter"/>
</dbReference>
<feature type="region of interest" description="Disordered" evidence="1">
    <location>
        <begin position="399"/>
        <end position="441"/>
    </location>
</feature>
<dbReference type="PANTHER" id="PTHR28249">
    <property type="entry name" value="SPORULATION-SPECIFIC PROTEIN SPO7"/>
    <property type="match status" value="1"/>
</dbReference>
<dbReference type="InParanoid" id="G8Y9C8"/>
<feature type="compositionally biased region" description="Basic residues" evidence="1">
    <location>
        <begin position="135"/>
        <end position="144"/>
    </location>
</feature>
<dbReference type="STRING" id="559304.G8Y9C8"/>
<dbReference type="InterPro" id="IPR005605">
    <property type="entry name" value="Spo7"/>
</dbReference>
<dbReference type="Proteomes" id="UP000005222">
    <property type="component" value="Chromosome L"/>
</dbReference>
<dbReference type="GO" id="GO:0071595">
    <property type="term" value="C:Nem1-Spo7 phosphatase complex"/>
    <property type="evidence" value="ECO:0007669"/>
    <property type="project" value="TreeGrafter"/>
</dbReference>
<dbReference type="AlphaFoldDB" id="G8Y9C8"/>
<sequence>MSTEQFDKPNEPGDGSNTLKSDTSEQQETSVPISPRDRADSTIMEDDSSFIPSTPKSPLLSSSNSYSLTPYSSNGGESEDNCLFSDSDGVSLNSSDTPWNKQVHEKKTDTKKEATPGKRRLSNKSRNLDGTPSPKPKRRIRRKSNKGEESEKSYRSNRHIDQVTGSGYTSAPATGKIFRNLLILEDSLREQVIQQRALRRKYLTFLFVLCSLIAIIGHRLYFSSDALSATIRVVLQFTLLALLVTLMLYHLSGEYQKTIVLPRKFLSSTNKGLRQLNIRLVKIKTPFLDGITDTIRELVLYSVTYCLSFLHYMNPSTKGNPNSKLELLLVSLQSRSQPRTGISDVKLVLNARVFNLDVREGWELYRSEFWAQEGVRRRQSIIASLKKPHDERLDRSQLLRKDKKERRERRKSSIMSATPSKIGTPVNITNNEDNEYFSSNS</sequence>
<keyword evidence="2" id="KW-0812">Transmembrane</keyword>
<dbReference type="OrthoDB" id="5599171at2759"/>
<organism evidence="3 5">
    <name type="scientific">Pichia sorbitophila (strain ATCC MYA-4447 / BCRC 22081 / CBS 7064 / NBRC 10061 / NRRL Y-12695)</name>
    <name type="common">Hybrid yeast</name>
    <dbReference type="NCBI Taxonomy" id="559304"/>
    <lineage>
        <taxon>Eukaryota</taxon>
        <taxon>Fungi</taxon>
        <taxon>Dikarya</taxon>
        <taxon>Ascomycota</taxon>
        <taxon>Saccharomycotina</taxon>
        <taxon>Pichiomycetes</taxon>
        <taxon>Debaryomycetaceae</taxon>
        <taxon>Millerozyma</taxon>
    </lineage>
</organism>
<evidence type="ECO:0000313" key="4">
    <source>
        <dbReference type="EMBL" id="CCE85073.1"/>
    </source>
</evidence>
<feature type="compositionally biased region" description="Basic and acidic residues" evidence="1">
    <location>
        <begin position="145"/>
        <end position="161"/>
    </location>
</feature>